<dbReference type="Proteomes" id="UP001159363">
    <property type="component" value="Chromosome X"/>
</dbReference>
<dbReference type="EMBL" id="JARBHB010000004">
    <property type="protein sequence ID" value="KAJ8885706.1"/>
    <property type="molecule type" value="Genomic_DNA"/>
</dbReference>
<organism evidence="1 2">
    <name type="scientific">Dryococelus australis</name>
    <dbReference type="NCBI Taxonomy" id="614101"/>
    <lineage>
        <taxon>Eukaryota</taxon>
        <taxon>Metazoa</taxon>
        <taxon>Ecdysozoa</taxon>
        <taxon>Arthropoda</taxon>
        <taxon>Hexapoda</taxon>
        <taxon>Insecta</taxon>
        <taxon>Pterygota</taxon>
        <taxon>Neoptera</taxon>
        <taxon>Polyneoptera</taxon>
        <taxon>Phasmatodea</taxon>
        <taxon>Verophasmatodea</taxon>
        <taxon>Anareolatae</taxon>
        <taxon>Phasmatidae</taxon>
        <taxon>Eurycanthinae</taxon>
        <taxon>Dryococelus</taxon>
    </lineage>
</organism>
<evidence type="ECO:0000313" key="1">
    <source>
        <dbReference type="EMBL" id="KAJ8885706.1"/>
    </source>
</evidence>
<name>A0ABQ9HMU1_9NEOP</name>
<protein>
    <submittedName>
        <fullName evidence="1">Uncharacterized protein</fullName>
    </submittedName>
</protein>
<reference evidence="1 2" key="1">
    <citation type="submission" date="2023-02" db="EMBL/GenBank/DDBJ databases">
        <title>LHISI_Scaffold_Assembly.</title>
        <authorList>
            <person name="Stuart O.P."/>
            <person name="Cleave R."/>
            <person name="Magrath M.J.L."/>
            <person name="Mikheyev A.S."/>
        </authorList>
    </citation>
    <scope>NUCLEOTIDE SEQUENCE [LARGE SCALE GENOMIC DNA]</scope>
    <source>
        <strain evidence="1">Daus_M_001</strain>
        <tissue evidence="1">Leg muscle</tissue>
    </source>
</reference>
<accession>A0ABQ9HMU1</accession>
<proteinExistence type="predicted"/>
<keyword evidence="2" id="KW-1185">Reference proteome</keyword>
<sequence>MQKYFCKSKITSVLRNVQHSEINQNIFLLGKIHAQDVTRRRRGLYDYPSTSRRQFTITYGVPHGNGKYVRFTENYRNLIRAHITTFSRHDVPQNVYMWIFKCRLKHESPDFPKFKFAHSVVYSCNKCDQLKATITCSTTENKKSETRTNLEQHHMNTEEAQECMRTDFNSS</sequence>
<gene>
    <name evidence="1" type="ORF">PR048_011904</name>
</gene>
<comment type="caution">
    <text evidence="1">The sequence shown here is derived from an EMBL/GenBank/DDBJ whole genome shotgun (WGS) entry which is preliminary data.</text>
</comment>
<evidence type="ECO:0000313" key="2">
    <source>
        <dbReference type="Proteomes" id="UP001159363"/>
    </source>
</evidence>